<keyword evidence="2 3" id="KW-0175">Coiled coil</keyword>
<evidence type="ECO:0000256" key="4">
    <source>
        <dbReference type="SAM" id="Phobius"/>
    </source>
</evidence>
<dbReference type="AlphaFoldDB" id="A0A367Q1Z9"/>
<dbReference type="InterPro" id="IPR014315">
    <property type="entry name" value="ABC_heterocyst_DevB"/>
</dbReference>
<dbReference type="Gene3D" id="2.40.50.100">
    <property type="match status" value="1"/>
</dbReference>
<evidence type="ECO:0000256" key="3">
    <source>
        <dbReference type="SAM" id="Coils"/>
    </source>
</evidence>
<reference evidence="5" key="1">
    <citation type="submission" date="2016-04" db="EMBL/GenBank/DDBJ databases">
        <authorList>
            <person name="Tabuchi Yagui T.R."/>
        </authorList>
    </citation>
    <scope>NUCLEOTIDE SEQUENCE [LARGE SCALE GENOMIC DNA]</scope>
    <source>
        <strain evidence="5">NIES-26</strain>
    </source>
</reference>
<keyword evidence="4" id="KW-0812">Transmembrane</keyword>
<comment type="caution">
    <text evidence="5">The sequence shown here is derived from an EMBL/GenBank/DDBJ whole genome shotgun (WGS) entry which is preliminary data.</text>
</comment>
<protein>
    <submittedName>
        <fullName evidence="5">Hemolysin D</fullName>
    </submittedName>
</protein>
<feature type="transmembrane region" description="Helical" evidence="4">
    <location>
        <begin position="19"/>
        <end position="37"/>
    </location>
</feature>
<keyword evidence="4" id="KW-1133">Transmembrane helix</keyword>
<feature type="coiled-coil region" evidence="3">
    <location>
        <begin position="178"/>
        <end position="205"/>
    </location>
</feature>
<dbReference type="NCBIfam" id="TIGR02971">
    <property type="entry name" value="heterocyst_DevB"/>
    <property type="match status" value="1"/>
</dbReference>
<comment type="subcellular location">
    <subcellularLocation>
        <location evidence="1">Cell envelope</location>
    </subcellularLocation>
</comment>
<dbReference type="Gene3D" id="2.40.30.170">
    <property type="match status" value="1"/>
</dbReference>
<evidence type="ECO:0000313" key="5">
    <source>
        <dbReference type="EMBL" id="RCJ18206.1"/>
    </source>
</evidence>
<evidence type="ECO:0000256" key="1">
    <source>
        <dbReference type="ARBA" id="ARBA00004196"/>
    </source>
</evidence>
<evidence type="ECO:0000313" key="6">
    <source>
        <dbReference type="Proteomes" id="UP000252107"/>
    </source>
</evidence>
<sequence>MPDVGERDSASSKPSVRQLIMLALATGFAIAGIIRFWQIQSQSSVAAQTVQRSIPEIKTVTALGRLEPKGKVIRLSAPASSQGSRVETLLVMEGFKVKAGQAIAILDNRTRLQAAYQEAQEAVKVAQVNLAKVQAGAKLGEIEAQKAEVARIQAQTLGDQTGQRETVARLEAQWQGEKTAQQATINRLEAEQQNAQVEFQRYQQLYSNGAISQSSFDSKRLTVDTITQQLSEARANLNRIDSTGRKQINEAQTVLARINATGSKQISAAKATLNQIAEVRPIDVEAAKVEVSRTIAAAKQAKANFDQAYVRSPQNGVILDIHTRSGEMVSDEGIVEIGQTSHMYAVVEVYQSDIRRVRLQQPVQIFSNSLSGKLQGKVDSVGWKVQRQDIINADPSENIDSRVVEVHVRLDEASSEKAAKFTNLQVKAVIGL</sequence>
<proteinExistence type="predicted"/>
<dbReference type="EMBL" id="LXQD01000350">
    <property type="protein sequence ID" value="RCJ18206.1"/>
    <property type="molecule type" value="Genomic_DNA"/>
</dbReference>
<keyword evidence="4" id="KW-0472">Membrane</keyword>
<dbReference type="SUPFAM" id="SSF111369">
    <property type="entry name" value="HlyD-like secretion proteins"/>
    <property type="match status" value="2"/>
</dbReference>
<dbReference type="PANTHER" id="PTHR32347:SF27">
    <property type="entry name" value="RND EFFLUX PUMP MEMBRANE FUSION PROTEIN BARREL-SANDWICH DOMAIN-CONTAINING PROTEIN"/>
    <property type="match status" value="1"/>
</dbReference>
<accession>A0A367Q1Z9</accession>
<dbReference type="InterPro" id="IPR050465">
    <property type="entry name" value="UPF0194_transport"/>
</dbReference>
<evidence type="ECO:0000256" key="2">
    <source>
        <dbReference type="ARBA" id="ARBA00023054"/>
    </source>
</evidence>
<dbReference type="Proteomes" id="UP000252107">
    <property type="component" value="Unassembled WGS sequence"/>
</dbReference>
<gene>
    <name evidence="5" type="ORF">A6770_06420</name>
</gene>
<dbReference type="Gene3D" id="1.10.287.470">
    <property type="entry name" value="Helix hairpin bin"/>
    <property type="match status" value="1"/>
</dbReference>
<organism evidence="5 6">
    <name type="scientific">Nostoc minutum NIES-26</name>
    <dbReference type="NCBI Taxonomy" id="1844469"/>
    <lineage>
        <taxon>Bacteria</taxon>
        <taxon>Bacillati</taxon>
        <taxon>Cyanobacteriota</taxon>
        <taxon>Cyanophyceae</taxon>
        <taxon>Nostocales</taxon>
        <taxon>Nostocaceae</taxon>
        <taxon>Nostoc</taxon>
    </lineage>
</organism>
<dbReference type="GO" id="GO:0030313">
    <property type="term" value="C:cell envelope"/>
    <property type="evidence" value="ECO:0007669"/>
    <property type="project" value="UniProtKB-SubCell"/>
</dbReference>
<keyword evidence="6" id="KW-1185">Reference proteome</keyword>
<dbReference type="PANTHER" id="PTHR32347">
    <property type="entry name" value="EFFLUX SYSTEM COMPONENT YKNX-RELATED"/>
    <property type="match status" value="1"/>
</dbReference>
<name>A0A367Q1Z9_9NOSO</name>